<dbReference type="SUPFAM" id="SSF52540">
    <property type="entry name" value="P-loop containing nucleoside triphosphate hydrolases"/>
    <property type="match status" value="1"/>
</dbReference>
<gene>
    <name evidence="4" type="primary">holB</name>
    <name evidence="4" type="ORF">E8M12_06500</name>
</gene>
<dbReference type="InterPro" id="IPR027417">
    <property type="entry name" value="P-loop_NTPase"/>
</dbReference>
<dbReference type="Gene3D" id="3.40.50.300">
    <property type="entry name" value="P-loop containing nucleotide triphosphate hydrolases"/>
    <property type="match status" value="1"/>
</dbReference>
<dbReference type="GO" id="GO:0003887">
    <property type="term" value="F:DNA-directed DNA polymerase activity"/>
    <property type="evidence" value="ECO:0007669"/>
    <property type="project" value="UniProtKB-KW"/>
</dbReference>
<organism evidence="4 5">
    <name type="scientific">Thalassotalea mangrovi</name>
    <dbReference type="NCBI Taxonomy" id="2572245"/>
    <lineage>
        <taxon>Bacteria</taxon>
        <taxon>Pseudomonadati</taxon>
        <taxon>Pseudomonadota</taxon>
        <taxon>Gammaproteobacteria</taxon>
        <taxon>Alteromonadales</taxon>
        <taxon>Colwelliaceae</taxon>
        <taxon>Thalassotalea</taxon>
    </lineage>
</organism>
<dbReference type="Pfam" id="PF13177">
    <property type="entry name" value="DNA_pol3_delta2"/>
    <property type="match status" value="1"/>
</dbReference>
<dbReference type="EC" id="2.7.7.7" evidence="1"/>
<dbReference type="EMBL" id="SWDB01000011">
    <property type="protein sequence ID" value="TKB45894.1"/>
    <property type="molecule type" value="Genomic_DNA"/>
</dbReference>
<dbReference type="AlphaFoldDB" id="A0A4V5NUC4"/>
<evidence type="ECO:0000256" key="1">
    <source>
        <dbReference type="ARBA" id="ARBA00012417"/>
    </source>
</evidence>
<evidence type="ECO:0000256" key="3">
    <source>
        <dbReference type="ARBA" id="ARBA00049244"/>
    </source>
</evidence>
<dbReference type="InterPro" id="IPR050238">
    <property type="entry name" value="DNA_Rep/Repair_Clamp_Loader"/>
</dbReference>
<sequence length="325" mass="36380">MMQDNSFSQKRWLADVAQQLSQLLDQQRLPHGILFNGHPGSGTQDIAQWLAQQLLCTTNGLWGEACGQCKACSLLRAGNHPDLVHVAAEKAHIGVDSIRQANQFLIKKAQLGQAKVVIIEQAELMTEAAANALLKTLEEPTAYSVLLLTSHDSDRLLATIRSRCTLIDIRPPVGQQLKENVVASQLIDDYSNMSHLAQLQNEVVAQEFIDFETIFAQWLATPYFNEEFTELLTEQPKALAWLAQHFSAAMRFKNQWQGIRESVVSAELAKLSDECLQQCYTLLLMVSRQLKQLTQVNKSFVIESLVIDLQKLIGDNAKQGKADRK</sequence>
<dbReference type="GO" id="GO:0009360">
    <property type="term" value="C:DNA polymerase III complex"/>
    <property type="evidence" value="ECO:0007669"/>
    <property type="project" value="TreeGrafter"/>
</dbReference>
<dbReference type="PANTHER" id="PTHR11669:SF8">
    <property type="entry name" value="DNA POLYMERASE III SUBUNIT DELTA"/>
    <property type="match status" value="1"/>
</dbReference>
<reference evidence="4 5" key="1">
    <citation type="submission" date="2019-04" db="EMBL/GenBank/DDBJ databases">
        <title>Thalassotalea guangxiensis sp. nov., isolated from sediment of the coastal wetland.</title>
        <authorList>
            <person name="Zheng S."/>
            <person name="Zhang D."/>
        </authorList>
    </citation>
    <scope>NUCLEOTIDE SEQUENCE [LARGE SCALE GENOMIC DNA]</scope>
    <source>
        <strain evidence="4 5">ZS-4</strain>
    </source>
</reference>
<keyword evidence="5" id="KW-1185">Reference proteome</keyword>
<dbReference type="RefSeq" id="WP_136735289.1">
    <property type="nucleotide sequence ID" value="NZ_SWDB01000011.1"/>
</dbReference>
<keyword evidence="2" id="KW-0239">DNA-directed DNA polymerase</keyword>
<dbReference type="OrthoDB" id="9811073at2"/>
<dbReference type="NCBIfam" id="TIGR00678">
    <property type="entry name" value="holB"/>
    <property type="match status" value="1"/>
</dbReference>
<proteinExistence type="predicted"/>
<dbReference type="PANTHER" id="PTHR11669">
    <property type="entry name" value="REPLICATION FACTOR C / DNA POLYMERASE III GAMMA-TAU SUBUNIT"/>
    <property type="match status" value="1"/>
</dbReference>
<comment type="catalytic activity">
    <reaction evidence="3">
        <text>DNA(n) + a 2'-deoxyribonucleoside 5'-triphosphate = DNA(n+1) + diphosphate</text>
        <dbReference type="Rhea" id="RHEA:22508"/>
        <dbReference type="Rhea" id="RHEA-COMP:17339"/>
        <dbReference type="Rhea" id="RHEA-COMP:17340"/>
        <dbReference type="ChEBI" id="CHEBI:33019"/>
        <dbReference type="ChEBI" id="CHEBI:61560"/>
        <dbReference type="ChEBI" id="CHEBI:173112"/>
        <dbReference type="EC" id="2.7.7.7"/>
    </reaction>
</comment>
<evidence type="ECO:0000313" key="4">
    <source>
        <dbReference type="EMBL" id="TKB45894.1"/>
    </source>
</evidence>
<comment type="caution">
    <text evidence="4">The sequence shown here is derived from an EMBL/GenBank/DDBJ whole genome shotgun (WGS) entry which is preliminary data.</text>
</comment>
<evidence type="ECO:0000313" key="5">
    <source>
        <dbReference type="Proteomes" id="UP000307999"/>
    </source>
</evidence>
<dbReference type="Proteomes" id="UP000307999">
    <property type="component" value="Unassembled WGS sequence"/>
</dbReference>
<protein>
    <recommendedName>
        <fullName evidence="1">DNA-directed DNA polymerase</fullName>
        <ecNumber evidence="1">2.7.7.7</ecNumber>
    </recommendedName>
</protein>
<dbReference type="InterPro" id="IPR004622">
    <property type="entry name" value="DNA_pol_HolB"/>
</dbReference>
<dbReference type="GO" id="GO:0006261">
    <property type="term" value="P:DNA-templated DNA replication"/>
    <property type="evidence" value="ECO:0007669"/>
    <property type="project" value="TreeGrafter"/>
</dbReference>
<evidence type="ECO:0000256" key="2">
    <source>
        <dbReference type="ARBA" id="ARBA00022932"/>
    </source>
</evidence>
<accession>A0A4V5NUC4</accession>
<keyword evidence="4" id="KW-0548">Nucleotidyltransferase</keyword>
<dbReference type="GO" id="GO:0008408">
    <property type="term" value="F:3'-5' exonuclease activity"/>
    <property type="evidence" value="ECO:0007669"/>
    <property type="project" value="InterPro"/>
</dbReference>
<name>A0A4V5NUC4_9GAMM</name>
<keyword evidence="4" id="KW-0808">Transferase</keyword>